<dbReference type="Pfam" id="PF01535">
    <property type="entry name" value="PPR"/>
    <property type="match status" value="9"/>
</dbReference>
<name>A0A815M7R9_9BILA</name>
<evidence type="ECO:0000256" key="1">
    <source>
        <dbReference type="ARBA" id="ARBA00022737"/>
    </source>
</evidence>
<proteinExistence type="predicted"/>
<dbReference type="PROSITE" id="PS51375">
    <property type="entry name" value="PPR"/>
    <property type="match status" value="5"/>
</dbReference>
<protein>
    <recommendedName>
        <fullName evidence="3">DYW domain-containing protein</fullName>
    </recommendedName>
</protein>
<evidence type="ECO:0000313" key="4">
    <source>
        <dbReference type="EMBL" id="CAF1418755.1"/>
    </source>
</evidence>
<feature type="domain" description="DYW" evidence="3">
    <location>
        <begin position="141"/>
        <end position="203"/>
    </location>
</feature>
<dbReference type="InterPro" id="IPR046960">
    <property type="entry name" value="PPR_At4g14850-like_plant"/>
</dbReference>
<evidence type="ECO:0000256" key="2">
    <source>
        <dbReference type="PROSITE-ProRule" id="PRU00708"/>
    </source>
</evidence>
<dbReference type="EMBL" id="CAJNOU010003948">
    <property type="protein sequence ID" value="CAF1418755.1"/>
    <property type="molecule type" value="Genomic_DNA"/>
</dbReference>
<feature type="repeat" description="PPR" evidence="2">
    <location>
        <begin position="588"/>
        <end position="622"/>
    </location>
</feature>
<dbReference type="Proteomes" id="UP000663889">
    <property type="component" value="Unassembled WGS sequence"/>
</dbReference>
<dbReference type="FunFam" id="1.25.40.10:FF:000158">
    <property type="entry name" value="pentatricopeptide repeat-containing protein At2g33680"/>
    <property type="match status" value="1"/>
</dbReference>
<evidence type="ECO:0000259" key="3">
    <source>
        <dbReference type="Pfam" id="PF14432"/>
    </source>
</evidence>
<feature type="repeat" description="PPR" evidence="2">
    <location>
        <begin position="388"/>
        <end position="418"/>
    </location>
</feature>
<dbReference type="Gene3D" id="1.25.40.10">
    <property type="entry name" value="Tetratricopeptide repeat domain"/>
    <property type="match status" value="5"/>
</dbReference>
<dbReference type="GO" id="GO:0009451">
    <property type="term" value="P:RNA modification"/>
    <property type="evidence" value="ECO:0007669"/>
    <property type="project" value="InterPro"/>
</dbReference>
<dbReference type="Pfam" id="PF13041">
    <property type="entry name" value="PPR_2"/>
    <property type="match status" value="1"/>
</dbReference>
<dbReference type="PANTHER" id="PTHR47926">
    <property type="entry name" value="PENTATRICOPEPTIDE REPEAT-CONTAINING PROTEIN"/>
    <property type="match status" value="1"/>
</dbReference>
<dbReference type="InterPro" id="IPR032867">
    <property type="entry name" value="DYW_dom"/>
</dbReference>
<gene>
    <name evidence="4" type="ORF">SEV965_LOCUS32201</name>
</gene>
<dbReference type="NCBIfam" id="TIGR00756">
    <property type="entry name" value="PPR"/>
    <property type="match status" value="5"/>
</dbReference>
<dbReference type="GO" id="GO:0008270">
    <property type="term" value="F:zinc ion binding"/>
    <property type="evidence" value="ECO:0007669"/>
    <property type="project" value="InterPro"/>
</dbReference>
<organism evidence="4 5">
    <name type="scientific">Rotaria sordida</name>
    <dbReference type="NCBI Taxonomy" id="392033"/>
    <lineage>
        <taxon>Eukaryota</taxon>
        <taxon>Metazoa</taxon>
        <taxon>Spiralia</taxon>
        <taxon>Gnathifera</taxon>
        <taxon>Rotifera</taxon>
        <taxon>Eurotatoria</taxon>
        <taxon>Bdelloidea</taxon>
        <taxon>Philodinida</taxon>
        <taxon>Philodinidae</taxon>
        <taxon>Rotaria</taxon>
    </lineage>
</organism>
<feature type="repeat" description="PPR" evidence="2">
    <location>
        <begin position="721"/>
        <end position="755"/>
    </location>
</feature>
<dbReference type="GO" id="GO:0003723">
    <property type="term" value="F:RNA binding"/>
    <property type="evidence" value="ECO:0007669"/>
    <property type="project" value="InterPro"/>
</dbReference>
<accession>A0A815M7R9</accession>
<feature type="repeat" description="PPR" evidence="2">
    <location>
        <begin position="288"/>
        <end position="318"/>
    </location>
</feature>
<dbReference type="Pfam" id="PF14432">
    <property type="entry name" value="DYW_deaminase"/>
    <property type="match status" value="2"/>
</dbReference>
<dbReference type="InterPro" id="IPR011990">
    <property type="entry name" value="TPR-like_helical_dom_sf"/>
</dbReference>
<keyword evidence="1" id="KW-0677">Repeat</keyword>
<dbReference type="AlphaFoldDB" id="A0A815M7R9"/>
<feature type="domain" description="DYW" evidence="3">
    <location>
        <begin position="903"/>
        <end position="1004"/>
    </location>
</feature>
<evidence type="ECO:0000313" key="5">
    <source>
        <dbReference type="Proteomes" id="UP000663889"/>
    </source>
</evidence>
<comment type="caution">
    <text evidence="4">The sequence shown here is derived from an EMBL/GenBank/DDBJ whole genome shotgun (WGS) entry which is preliminary data.</text>
</comment>
<dbReference type="GO" id="GO:0048731">
    <property type="term" value="P:system development"/>
    <property type="evidence" value="ECO:0007669"/>
    <property type="project" value="UniProtKB-ARBA"/>
</dbReference>
<dbReference type="SUPFAM" id="SSF48452">
    <property type="entry name" value="TPR-like"/>
    <property type="match status" value="1"/>
</dbReference>
<sequence length="1005" mass="115884">MVDCLSRLYIFDEAQKLIDDYEKYNPPSPVMYMAILSGARNSHQQILSKKIYDRMKILFPDEKETLKSGSILLSNTYSSVGDYQEAANIRLNRIKKLGTKFNQEYHGQNSREFKANDRSHPQSKEIHAKAKYISDVLIKYGYDYDSSWITRPLDEDETIESVLRTHSEQLAIAYHFVQQENPKFIQITKNLRVCGNCHLVSNKMPEKVLDLFDQMNIQPDQFVLSTLFSACARLANDRAKETGRKLLDQMPKHFHNDNVLLTSAIYMLMKFGDIENAENLFQMMKKKDIITYGAIMKGYVENKMYDKALDLFEQIPFALQNTSYTIIFNACAQLANDRAKEIGRKLFHQMPKHFHNNNVLLTSAIDMLMKFGDVETAENLFQMMKKKDIITYGAIMKGYVENNMNDKALDLFEQMPLNPNNVIHIIVFNACAELANDRAKEIGRKLLHQMPKHFHNDIILLNSAIDMLMKFGDVENAENLFQMMKKKDIITYGAMIKRYVKNNMYDKALDLFEQMPLNPNNVIYIIVFNACAQILNDRGEEIGRKLLHQMPKHFHNDNVLLTSAIDMLMRFGDVQSAEKLFRTIKKKDIVLYGAMMNGYNINNEPLKCLQLLEEIKQHGFILDECVSTILINACARLGMISRCQLVIDQIPSYLYNNQCIRNSLIHMWGKAGFVENAQKIFQSIDNPDVVAYNAMIYVYGLNRMGLEAVDLYRKMPHHLRNEVTYVCVLNGCSHSGLLDEAHSIFNESSQKNKQVITTMVDCLSRLYRFDEAQKLIDDYEKSNPPSSVMYMAMLSGARNSHQHILSKKIYDRMNILFPDEKETLKSGSILVGNTYSSVGDYQEAVNIRSKRIRELGTKVKPGVSWTEFNGEILEFKANDRRHPQSEEIHAKAKYISDVLIKYGYNYDSSWITRPLRDGETIESVLCTHSEQLAIAYHFVQQENPKFIQITKNLRICGNCLTYAFTLLDGVTKLIAKIWQCKIIVRDANGIHHFSPDGTCSCRDHF</sequence>
<feature type="repeat" description="PPR" evidence="2">
    <location>
        <begin position="488"/>
        <end position="518"/>
    </location>
</feature>
<dbReference type="InterPro" id="IPR002885">
    <property type="entry name" value="PPR_rpt"/>
</dbReference>
<reference evidence="4" key="1">
    <citation type="submission" date="2021-02" db="EMBL/GenBank/DDBJ databases">
        <authorList>
            <person name="Nowell W R."/>
        </authorList>
    </citation>
    <scope>NUCLEOTIDE SEQUENCE</scope>
</reference>